<dbReference type="InterPro" id="IPR010982">
    <property type="entry name" value="Lambda_DNA-bd_dom_sf"/>
</dbReference>
<feature type="domain" description="HTH cro/C1-type" evidence="2">
    <location>
        <begin position="13"/>
        <end position="67"/>
    </location>
</feature>
<protein>
    <submittedName>
        <fullName evidence="3">XRE family transcriptional regulator</fullName>
    </submittedName>
</protein>
<dbReference type="PROSITE" id="PS50943">
    <property type="entry name" value="HTH_CROC1"/>
    <property type="match status" value="1"/>
</dbReference>
<reference evidence="3 4" key="1">
    <citation type="submission" date="2023-05" db="EMBL/GenBank/DDBJ databases">
        <title>Genome sequence of Pinibacter sp. MAH-24.</title>
        <authorList>
            <person name="Huq M.A."/>
        </authorList>
    </citation>
    <scope>NUCLEOTIDE SEQUENCE [LARGE SCALE GENOMIC DNA]</scope>
    <source>
        <strain evidence="3 4">MAH-24</strain>
    </source>
</reference>
<dbReference type="InterPro" id="IPR050807">
    <property type="entry name" value="TransReg_Diox_bact_type"/>
</dbReference>
<dbReference type="Pfam" id="PF01381">
    <property type="entry name" value="HTH_3"/>
    <property type="match status" value="1"/>
</dbReference>
<comment type="caution">
    <text evidence="3">The sequence shown here is derived from an EMBL/GenBank/DDBJ whole genome shotgun (WGS) entry which is preliminary data.</text>
</comment>
<name>A0ABT6RHE5_9BACT</name>
<dbReference type="CDD" id="cd02209">
    <property type="entry name" value="cupin_XRE_C"/>
    <property type="match status" value="1"/>
</dbReference>
<dbReference type="CDD" id="cd00093">
    <property type="entry name" value="HTH_XRE"/>
    <property type="match status" value="1"/>
</dbReference>
<organism evidence="3 4">
    <name type="scientific">Pinibacter soli</name>
    <dbReference type="NCBI Taxonomy" id="3044211"/>
    <lineage>
        <taxon>Bacteria</taxon>
        <taxon>Pseudomonadati</taxon>
        <taxon>Bacteroidota</taxon>
        <taxon>Chitinophagia</taxon>
        <taxon>Chitinophagales</taxon>
        <taxon>Chitinophagaceae</taxon>
        <taxon>Pinibacter</taxon>
    </lineage>
</organism>
<accession>A0ABT6RHE5</accession>
<dbReference type="Pfam" id="PF07883">
    <property type="entry name" value="Cupin_2"/>
    <property type="match status" value="1"/>
</dbReference>
<dbReference type="Gene3D" id="2.60.120.10">
    <property type="entry name" value="Jelly Rolls"/>
    <property type="match status" value="1"/>
</dbReference>
<dbReference type="InterPro" id="IPR013096">
    <property type="entry name" value="Cupin_2"/>
</dbReference>
<dbReference type="SUPFAM" id="SSF47413">
    <property type="entry name" value="lambda repressor-like DNA-binding domains"/>
    <property type="match status" value="1"/>
</dbReference>
<evidence type="ECO:0000259" key="2">
    <source>
        <dbReference type="PROSITE" id="PS50943"/>
    </source>
</evidence>
<dbReference type="EMBL" id="JASBRG010000007">
    <property type="protein sequence ID" value="MDI3321242.1"/>
    <property type="molecule type" value="Genomic_DNA"/>
</dbReference>
<dbReference type="PANTHER" id="PTHR46797:SF2">
    <property type="entry name" value="TRANSCRIPTIONAL REGULATOR"/>
    <property type="match status" value="1"/>
</dbReference>
<evidence type="ECO:0000313" key="4">
    <source>
        <dbReference type="Proteomes" id="UP001226434"/>
    </source>
</evidence>
<keyword evidence="1" id="KW-0238">DNA-binding</keyword>
<dbReference type="InterPro" id="IPR001387">
    <property type="entry name" value="Cro/C1-type_HTH"/>
</dbReference>
<keyword evidence="4" id="KW-1185">Reference proteome</keyword>
<dbReference type="RefSeq" id="WP_282335352.1">
    <property type="nucleotide sequence ID" value="NZ_JASBRG010000007.1"/>
</dbReference>
<dbReference type="Gene3D" id="1.10.260.40">
    <property type="entry name" value="lambda repressor-like DNA-binding domains"/>
    <property type="match status" value="1"/>
</dbReference>
<dbReference type="Proteomes" id="UP001226434">
    <property type="component" value="Unassembled WGS sequence"/>
</dbReference>
<evidence type="ECO:0000313" key="3">
    <source>
        <dbReference type="EMBL" id="MDI3321242.1"/>
    </source>
</evidence>
<proteinExistence type="predicted"/>
<dbReference type="InterPro" id="IPR014710">
    <property type="entry name" value="RmlC-like_jellyroll"/>
</dbReference>
<evidence type="ECO:0000256" key="1">
    <source>
        <dbReference type="ARBA" id="ARBA00023125"/>
    </source>
</evidence>
<dbReference type="SMART" id="SM00530">
    <property type="entry name" value="HTH_XRE"/>
    <property type="match status" value="1"/>
</dbReference>
<gene>
    <name evidence="3" type="ORF">QJ048_15715</name>
</gene>
<dbReference type="InterPro" id="IPR011051">
    <property type="entry name" value="RmlC_Cupin_sf"/>
</dbReference>
<dbReference type="PANTHER" id="PTHR46797">
    <property type="entry name" value="HTH-TYPE TRANSCRIPTIONAL REGULATOR"/>
    <property type="match status" value="1"/>
</dbReference>
<sequence>MKEDILLSISQRIKELRKERGITVQELANNAQVTKGLISQIENSRTIPSLMVLIDIIKALDVDMNAFFKSISPQRDAPVLIKRRNEYEHFEKEQAIGFDYHRIFSKHIKNTTVDIVLLELQPGANRPMVQTEAFEYKYVIAGKVEYQFEKENIIVETGDSMLFDGRLMHTPLNLGKTTATMLVVYFFEKQD</sequence>
<dbReference type="SUPFAM" id="SSF51182">
    <property type="entry name" value="RmlC-like cupins"/>
    <property type="match status" value="1"/>
</dbReference>